<proteinExistence type="predicted"/>
<dbReference type="InterPro" id="IPR004875">
    <property type="entry name" value="DDE_SF_endonuclease_dom"/>
</dbReference>
<dbReference type="EMBL" id="JAULJE010000009">
    <property type="protein sequence ID" value="KAK1339190.1"/>
    <property type="molecule type" value="Genomic_DNA"/>
</dbReference>
<accession>A0AA40HXI3</accession>
<dbReference type="GO" id="GO:0003676">
    <property type="term" value="F:nucleic acid binding"/>
    <property type="evidence" value="ECO:0007669"/>
    <property type="project" value="InterPro"/>
</dbReference>
<keyword evidence="3" id="KW-1185">Reference proteome</keyword>
<name>A0AA40HXI3_CNENI</name>
<comment type="caution">
    <text evidence="2">The sequence shown here is derived from an EMBL/GenBank/DDBJ whole genome shotgun (WGS) entry which is preliminary data.</text>
</comment>
<organism evidence="2 3">
    <name type="scientific">Cnephaeus nilssonii</name>
    <name type="common">Northern bat</name>
    <name type="synonym">Eptesicus nilssonii</name>
    <dbReference type="NCBI Taxonomy" id="3371016"/>
    <lineage>
        <taxon>Eukaryota</taxon>
        <taxon>Metazoa</taxon>
        <taxon>Chordata</taxon>
        <taxon>Craniata</taxon>
        <taxon>Vertebrata</taxon>
        <taxon>Euteleostomi</taxon>
        <taxon>Mammalia</taxon>
        <taxon>Eutheria</taxon>
        <taxon>Laurasiatheria</taxon>
        <taxon>Chiroptera</taxon>
        <taxon>Yangochiroptera</taxon>
        <taxon>Vespertilionidae</taxon>
        <taxon>Cnephaeus</taxon>
    </lineage>
</organism>
<protein>
    <recommendedName>
        <fullName evidence="1">DDE-1 domain-containing protein</fullName>
    </recommendedName>
</protein>
<dbReference type="Pfam" id="PF03184">
    <property type="entry name" value="DDE_1"/>
    <property type="match status" value="1"/>
</dbReference>
<sequence length="132" mass="15193">MICEKVKILHSDLLKDTLEQELKVICLQLYSEAGQAVSSNEVAADNIKTEFQEHIEASRFVPQHRFGYDETGLFGKKMPKRTYITQKKSLPLKDRLTLLFCGNVSGDSKLKPLFIYHSENPQVFKKNNRMES</sequence>
<evidence type="ECO:0000313" key="3">
    <source>
        <dbReference type="Proteomes" id="UP001177744"/>
    </source>
</evidence>
<reference evidence="2" key="1">
    <citation type="submission" date="2023-06" db="EMBL/GenBank/DDBJ databases">
        <title>Reference genome for the Northern bat (Eptesicus nilssonii), a most northern bat species.</title>
        <authorList>
            <person name="Laine V.N."/>
            <person name="Pulliainen A.T."/>
            <person name="Lilley T.M."/>
        </authorList>
    </citation>
    <scope>NUCLEOTIDE SEQUENCE</scope>
    <source>
        <strain evidence="2">BLF_Eptnil</strain>
        <tissue evidence="2">Kidney</tissue>
    </source>
</reference>
<evidence type="ECO:0000313" key="2">
    <source>
        <dbReference type="EMBL" id="KAK1339190.1"/>
    </source>
</evidence>
<feature type="domain" description="DDE-1" evidence="1">
    <location>
        <begin position="93"/>
        <end position="127"/>
    </location>
</feature>
<dbReference type="Proteomes" id="UP001177744">
    <property type="component" value="Unassembled WGS sequence"/>
</dbReference>
<evidence type="ECO:0000259" key="1">
    <source>
        <dbReference type="Pfam" id="PF03184"/>
    </source>
</evidence>
<gene>
    <name evidence="2" type="ORF">QTO34_019866</name>
</gene>
<dbReference type="AlphaFoldDB" id="A0AA40HXI3"/>